<dbReference type="InterPro" id="IPR050662">
    <property type="entry name" value="Sec-metab_biosynth-thioest"/>
</dbReference>
<comment type="similarity">
    <text evidence="1">Belongs to the metallo-beta-lactamase superfamily. Glyoxalase II family.</text>
</comment>
<comment type="caution">
    <text evidence="6">The sequence shown here is derived from an EMBL/GenBank/DDBJ whole genome shotgun (WGS) entry which is preliminary data.</text>
</comment>
<gene>
    <name evidence="6" type="ORF">Agabi119p4_3704</name>
</gene>
<dbReference type="AlphaFoldDB" id="A0A8H7F5B5"/>
<proteinExistence type="inferred from homology"/>
<organism evidence="6 7">
    <name type="scientific">Agaricus bisporus var. burnettii</name>
    <dbReference type="NCBI Taxonomy" id="192524"/>
    <lineage>
        <taxon>Eukaryota</taxon>
        <taxon>Fungi</taxon>
        <taxon>Dikarya</taxon>
        <taxon>Basidiomycota</taxon>
        <taxon>Agaricomycotina</taxon>
        <taxon>Agaricomycetes</taxon>
        <taxon>Agaricomycetidae</taxon>
        <taxon>Agaricales</taxon>
        <taxon>Agaricineae</taxon>
        <taxon>Agaricaceae</taxon>
        <taxon>Agaricus</taxon>
    </lineage>
</organism>
<dbReference type="SMART" id="SM00849">
    <property type="entry name" value="Lactamase_B"/>
    <property type="match status" value="1"/>
</dbReference>
<evidence type="ECO:0000313" key="6">
    <source>
        <dbReference type="EMBL" id="KAF7777632.1"/>
    </source>
</evidence>
<dbReference type="InterPro" id="IPR036388">
    <property type="entry name" value="WH-like_DNA-bd_sf"/>
</dbReference>
<keyword evidence="2" id="KW-0479">Metal-binding</keyword>
<name>A0A8H7F5B5_AGABI</name>
<dbReference type="InterPro" id="IPR041516">
    <property type="entry name" value="LACTB2_WH"/>
</dbReference>
<evidence type="ECO:0000256" key="3">
    <source>
        <dbReference type="ARBA" id="ARBA00022801"/>
    </source>
</evidence>
<feature type="domain" description="Metallo-beta-lactamase" evidence="5">
    <location>
        <begin position="69"/>
        <end position="283"/>
    </location>
</feature>
<evidence type="ECO:0000256" key="1">
    <source>
        <dbReference type="ARBA" id="ARBA00006759"/>
    </source>
</evidence>
<dbReference type="CDD" id="cd07722">
    <property type="entry name" value="LACTB2-like_MBL-fold"/>
    <property type="match status" value="1"/>
</dbReference>
<dbReference type="Gene3D" id="1.10.10.10">
    <property type="entry name" value="Winged helix-like DNA-binding domain superfamily/Winged helix DNA-binding domain"/>
    <property type="match status" value="1"/>
</dbReference>
<dbReference type="SUPFAM" id="SSF56281">
    <property type="entry name" value="Metallo-hydrolase/oxidoreductase"/>
    <property type="match status" value="1"/>
</dbReference>
<evidence type="ECO:0000259" key="5">
    <source>
        <dbReference type="SMART" id="SM00849"/>
    </source>
</evidence>
<dbReference type="Pfam" id="PF00753">
    <property type="entry name" value="Lactamase_B"/>
    <property type="match status" value="1"/>
</dbReference>
<keyword evidence="4" id="KW-0862">Zinc</keyword>
<dbReference type="Gene3D" id="3.60.15.10">
    <property type="entry name" value="Ribonuclease Z/Hydroxyacylglutathione hydrolase-like"/>
    <property type="match status" value="1"/>
</dbReference>
<dbReference type="InterPro" id="IPR036866">
    <property type="entry name" value="RibonucZ/Hydroxyglut_hydro"/>
</dbReference>
<sequence>MRGLLTRLPSVSSHTRFVFNCGLFNRALSSSTKFRNMVEKLEDLPDISKISASVTRILGQNPGKFTLQGTNTYVIGTQHPYVLLDPGEGKQEYLPLLSSALDALSSNTNTLPEVSDIMISHWHSDHVGGLPSVLSLLQSRWQSRNPTTPLSSYPAPKLHKYPLPSDVAGPASTAHNKLPEIIESLPKGAFTPTPDGKPFHDLHDNQLFRASSPAIRVIHSPGHTLDSIALDIPDDHALYTADTVLGQGTAIFEDLRLYLQSLNKLLEYGKKAPEGYQTLYPAHGPIVKSGHELISTYIKHRLDREQQVLEVLRTKPTEGDAWTTWTIVKVLYASYPESLWIPASHSIDLHLKKLQDEGTVVFLGGEGVEKAWKLDCESPSS</sequence>
<dbReference type="PANTHER" id="PTHR23131">
    <property type="entry name" value="ENDORIBONUCLEASE LACTB2"/>
    <property type="match status" value="1"/>
</dbReference>
<dbReference type="InterPro" id="IPR001279">
    <property type="entry name" value="Metallo-B-lactamas"/>
</dbReference>
<dbReference type="InterPro" id="IPR047921">
    <property type="entry name" value="LACTB2-like_MBL-fold"/>
</dbReference>
<evidence type="ECO:0000256" key="2">
    <source>
        <dbReference type="ARBA" id="ARBA00022723"/>
    </source>
</evidence>
<dbReference type="GO" id="GO:0044550">
    <property type="term" value="P:secondary metabolite biosynthetic process"/>
    <property type="evidence" value="ECO:0007669"/>
    <property type="project" value="TreeGrafter"/>
</dbReference>
<evidence type="ECO:0000256" key="4">
    <source>
        <dbReference type="ARBA" id="ARBA00022833"/>
    </source>
</evidence>
<protein>
    <recommendedName>
        <fullName evidence="5">Metallo-beta-lactamase domain-containing protein</fullName>
    </recommendedName>
</protein>
<reference evidence="6 7" key="1">
    <citation type="journal article" name="Sci. Rep.">
        <title>Telomere-to-telomere assembled and centromere annotated genomes of the two main subspecies of the button mushroom Agaricus bisporus reveal especially polymorphic chromosome ends.</title>
        <authorList>
            <person name="Sonnenberg A.S.M."/>
            <person name="Sedaghat-Telgerd N."/>
            <person name="Lavrijssen B."/>
            <person name="Ohm R.A."/>
            <person name="Hendrickx P.M."/>
            <person name="Scholtmeijer K."/>
            <person name="Baars J.J.P."/>
            <person name="van Peer A."/>
        </authorList>
    </citation>
    <scope>NUCLEOTIDE SEQUENCE [LARGE SCALE GENOMIC DNA]</scope>
    <source>
        <strain evidence="6 7">H119_p4</strain>
    </source>
</reference>
<dbReference type="Pfam" id="PF17778">
    <property type="entry name" value="WHD_BLACT"/>
    <property type="match status" value="1"/>
</dbReference>
<dbReference type="EMBL" id="JABXXO010000005">
    <property type="protein sequence ID" value="KAF7777632.1"/>
    <property type="molecule type" value="Genomic_DNA"/>
</dbReference>
<dbReference type="GO" id="GO:0046872">
    <property type="term" value="F:metal ion binding"/>
    <property type="evidence" value="ECO:0007669"/>
    <property type="project" value="UniProtKB-KW"/>
</dbReference>
<dbReference type="Proteomes" id="UP000629468">
    <property type="component" value="Unassembled WGS sequence"/>
</dbReference>
<evidence type="ECO:0000313" key="7">
    <source>
        <dbReference type="Proteomes" id="UP000629468"/>
    </source>
</evidence>
<keyword evidence="3" id="KW-0378">Hydrolase</keyword>
<accession>A0A8H7F5B5</accession>
<dbReference type="PANTHER" id="PTHR23131:SF0">
    <property type="entry name" value="ENDORIBONUCLEASE LACTB2"/>
    <property type="match status" value="1"/>
</dbReference>
<dbReference type="GO" id="GO:0016787">
    <property type="term" value="F:hydrolase activity"/>
    <property type="evidence" value="ECO:0007669"/>
    <property type="project" value="UniProtKB-KW"/>
</dbReference>